<dbReference type="AlphaFoldDB" id="A0A0P1AJU7"/>
<reference evidence="2" key="1">
    <citation type="submission" date="2014-09" db="EMBL/GenBank/DDBJ databases">
        <authorList>
            <person name="Sharma Rahul"/>
            <person name="Thines Marco"/>
        </authorList>
    </citation>
    <scope>NUCLEOTIDE SEQUENCE [LARGE SCALE GENOMIC DNA]</scope>
</reference>
<protein>
    <submittedName>
        <fullName evidence="1">Uncharacterized protein</fullName>
    </submittedName>
</protein>
<evidence type="ECO:0000313" key="2">
    <source>
        <dbReference type="Proteomes" id="UP000054928"/>
    </source>
</evidence>
<evidence type="ECO:0000313" key="1">
    <source>
        <dbReference type="EMBL" id="CEG41078.1"/>
    </source>
</evidence>
<dbReference type="Proteomes" id="UP000054928">
    <property type="component" value="Unassembled WGS sequence"/>
</dbReference>
<dbReference type="RefSeq" id="XP_024577447.1">
    <property type="nucleotide sequence ID" value="XM_024726808.1"/>
</dbReference>
<accession>A0A0P1AJU7</accession>
<proteinExistence type="predicted"/>
<keyword evidence="2" id="KW-1185">Reference proteome</keyword>
<dbReference type="EMBL" id="CCYD01000524">
    <property type="protein sequence ID" value="CEG41078.1"/>
    <property type="molecule type" value="Genomic_DNA"/>
</dbReference>
<name>A0A0P1AJU7_PLAHL</name>
<sequence length="73" mass="8837">MTLAQRITVLLVMFRLSRKRIERCYDTNTCRQWSQMPNRQRYRNTFKIHLSTDQLVRVMAIESSLLCRMELSV</sequence>
<dbReference type="GeneID" id="36406302"/>
<organism evidence="1 2">
    <name type="scientific">Plasmopara halstedii</name>
    <name type="common">Downy mildew of sunflower</name>
    <dbReference type="NCBI Taxonomy" id="4781"/>
    <lineage>
        <taxon>Eukaryota</taxon>
        <taxon>Sar</taxon>
        <taxon>Stramenopiles</taxon>
        <taxon>Oomycota</taxon>
        <taxon>Peronosporomycetes</taxon>
        <taxon>Peronosporales</taxon>
        <taxon>Peronosporaceae</taxon>
        <taxon>Plasmopara</taxon>
    </lineage>
</organism>